<dbReference type="GeneTree" id="ENSGT00390000002164"/>
<evidence type="ECO:0000313" key="3">
    <source>
        <dbReference type="Ensembl" id="ENSMAMP00000045817.1"/>
    </source>
</evidence>
<keyword evidence="2" id="KW-0812">Transmembrane</keyword>
<evidence type="ECO:0000256" key="1">
    <source>
        <dbReference type="SAM" id="MobiDB-lite"/>
    </source>
</evidence>
<dbReference type="Ensembl" id="ENSMAMT00000038468.1">
    <property type="protein sequence ID" value="ENSMAMP00000045817.1"/>
    <property type="gene ID" value="ENSMAMG00000024569.1"/>
</dbReference>
<sequence length="231" mass="26411">KFKPPAKPPPVKMKISEIVFYFLATSNKCFLCTSFFFRFSVIRRHCPAIIFMLKLDLVSTGFTVATSVSAQSDAEVKMRTKHQEEAHFTLTLTPEAVLLLQRRNSERQRSAARNTGSGAGVSGSSSDSRRRRENSSKRQQPATQRHSRIPVKNSSDAELRDIRSIVKISLLNEQHKYDDVEYEAEEDYGVDERVILKCTEWLRGLENTPVTVGNMYALHRRQILSKKKKHP</sequence>
<keyword evidence="2" id="KW-1133">Transmembrane helix</keyword>
<dbReference type="Proteomes" id="UP000261640">
    <property type="component" value="Unplaced"/>
</dbReference>
<feature type="region of interest" description="Disordered" evidence="1">
    <location>
        <begin position="107"/>
        <end position="156"/>
    </location>
</feature>
<proteinExistence type="predicted"/>
<organism evidence="3 4">
    <name type="scientific">Mastacembelus armatus</name>
    <name type="common">zig-zag eel</name>
    <dbReference type="NCBI Taxonomy" id="205130"/>
    <lineage>
        <taxon>Eukaryota</taxon>
        <taxon>Metazoa</taxon>
        <taxon>Chordata</taxon>
        <taxon>Craniata</taxon>
        <taxon>Vertebrata</taxon>
        <taxon>Euteleostomi</taxon>
        <taxon>Actinopterygii</taxon>
        <taxon>Neopterygii</taxon>
        <taxon>Teleostei</taxon>
        <taxon>Neoteleostei</taxon>
        <taxon>Acanthomorphata</taxon>
        <taxon>Anabantaria</taxon>
        <taxon>Synbranchiformes</taxon>
        <taxon>Mastacembelidae</taxon>
        <taxon>Mastacembelus</taxon>
    </lineage>
</organism>
<name>A0A7N8X547_9TELE</name>
<reference evidence="3" key="1">
    <citation type="submission" date="2025-08" db="UniProtKB">
        <authorList>
            <consortium name="Ensembl"/>
        </authorList>
    </citation>
    <scope>IDENTIFICATION</scope>
</reference>
<feature type="compositionally biased region" description="Basic and acidic residues" evidence="1">
    <location>
        <begin position="127"/>
        <end position="136"/>
    </location>
</feature>
<evidence type="ECO:0000313" key="4">
    <source>
        <dbReference type="Proteomes" id="UP000261640"/>
    </source>
</evidence>
<dbReference type="AlphaFoldDB" id="A0A7N8X547"/>
<keyword evidence="4" id="KW-1185">Reference proteome</keyword>
<accession>A0A7N8X547</accession>
<feature type="transmembrane region" description="Helical" evidence="2">
    <location>
        <begin position="18"/>
        <end position="37"/>
    </location>
</feature>
<protein>
    <submittedName>
        <fullName evidence="3">Uncharacterized protein</fullName>
    </submittedName>
</protein>
<evidence type="ECO:0000256" key="2">
    <source>
        <dbReference type="SAM" id="Phobius"/>
    </source>
</evidence>
<keyword evidence="2" id="KW-0472">Membrane</keyword>
<dbReference type="Pfam" id="PF15671">
    <property type="entry name" value="PRR18"/>
    <property type="match status" value="1"/>
</dbReference>
<dbReference type="InParanoid" id="A0A7N8X547"/>
<dbReference type="InterPro" id="IPR031369">
    <property type="entry name" value="PRR18"/>
</dbReference>
<reference evidence="3" key="2">
    <citation type="submission" date="2025-09" db="UniProtKB">
        <authorList>
            <consortium name="Ensembl"/>
        </authorList>
    </citation>
    <scope>IDENTIFICATION</scope>
</reference>